<gene>
    <name evidence="1" type="ORF">ACFSR9_06965</name>
</gene>
<comment type="caution">
    <text evidence="1">The sequence shown here is derived from an EMBL/GenBank/DDBJ whole genome shotgun (WGS) entry which is preliminary data.</text>
</comment>
<evidence type="ECO:0000313" key="2">
    <source>
        <dbReference type="Proteomes" id="UP001597475"/>
    </source>
</evidence>
<accession>A0ABW5P1R0</accession>
<name>A0ABW5P1R0_9DEIO</name>
<dbReference type="RefSeq" id="WP_386844341.1">
    <property type="nucleotide sequence ID" value="NZ_JBHUMK010000029.1"/>
</dbReference>
<organism evidence="1 2">
    <name type="scientific">Deinococcus taklimakanensis</name>
    <dbReference type="NCBI Taxonomy" id="536443"/>
    <lineage>
        <taxon>Bacteria</taxon>
        <taxon>Thermotogati</taxon>
        <taxon>Deinococcota</taxon>
        <taxon>Deinococci</taxon>
        <taxon>Deinococcales</taxon>
        <taxon>Deinococcaceae</taxon>
        <taxon>Deinococcus</taxon>
    </lineage>
</organism>
<dbReference type="Pfam" id="PF12686">
    <property type="entry name" value="DUF3800"/>
    <property type="match status" value="1"/>
</dbReference>
<sequence length="353" mass="40369">MKTLHIAVDESEMDGHILLGAVMVPDKHRYALERALTTLRQKMLREMRACGYPILDSSCAPMDRTSRQRTERVRLSAGGLPEVHAAELWSGDEVFWMERDGTPRLRDRHMGWLRATLQLVETFEVTYSLNALPLERQRALADRPEDDLSVVLESWLTRDISRKKVRALQGDPFVRTLFGLMQGLERAALQKGQRYHLTVDRGKKNEMFRSFDTFSTLKSHGSWNRLESIRFEHSHEDVLVQLADVVTYVEAKATWRGPGHPDGVQAARLRNRYLHRAYRPLPPVEGNTRQDGFFALPSRAYTELMAMLTEMALLHCGGSPASLPERRARLAEIMARYPEVFQVGFEGSSQTLP</sequence>
<proteinExistence type="predicted"/>
<keyword evidence="2" id="KW-1185">Reference proteome</keyword>
<dbReference type="InterPro" id="IPR024524">
    <property type="entry name" value="DUF3800"/>
</dbReference>
<evidence type="ECO:0000313" key="1">
    <source>
        <dbReference type="EMBL" id="MFD2609179.1"/>
    </source>
</evidence>
<protein>
    <submittedName>
        <fullName evidence="1">DUF3800 domain-containing protein</fullName>
    </submittedName>
</protein>
<dbReference type="EMBL" id="JBHUMK010000029">
    <property type="protein sequence ID" value="MFD2609179.1"/>
    <property type="molecule type" value="Genomic_DNA"/>
</dbReference>
<reference evidence="2" key="1">
    <citation type="journal article" date="2019" name="Int. J. Syst. Evol. Microbiol.">
        <title>The Global Catalogue of Microorganisms (GCM) 10K type strain sequencing project: providing services to taxonomists for standard genome sequencing and annotation.</title>
        <authorList>
            <consortium name="The Broad Institute Genomics Platform"/>
            <consortium name="The Broad Institute Genome Sequencing Center for Infectious Disease"/>
            <person name="Wu L."/>
            <person name="Ma J."/>
        </authorList>
    </citation>
    <scope>NUCLEOTIDE SEQUENCE [LARGE SCALE GENOMIC DNA]</scope>
    <source>
        <strain evidence="2">KCTC 33842</strain>
    </source>
</reference>
<dbReference type="Proteomes" id="UP001597475">
    <property type="component" value="Unassembled WGS sequence"/>
</dbReference>